<evidence type="ECO:0000313" key="17">
    <source>
        <dbReference type="EMBL" id="SUZ93477.1"/>
    </source>
</evidence>
<protein>
    <recommendedName>
        <fullName evidence="5">Phosphoribosylformylglycinamidine cyclo-ligase</fullName>
        <ecNumber evidence="4">6.3.3.1</ecNumber>
    </recommendedName>
    <alternativeName>
        <fullName evidence="12">AIR synthase</fullName>
    </alternativeName>
    <alternativeName>
        <fullName evidence="13">AIRS</fullName>
    </alternativeName>
    <alternativeName>
        <fullName evidence="11">Phosphoribosyl-aminoimidazole synthetase</fullName>
    </alternativeName>
</protein>
<keyword evidence="10" id="KW-0067">ATP-binding</keyword>
<dbReference type="GO" id="GO:0004641">
    <property type="term" value="F:phosphoribosylformylglycinamidine cyclo-ligase activity"/>
    <property type="evidence" value="ECO:0007669"/>
    <property type="project" value="UniProtKB-EC"/>
</dbReference>
<comment type="subcellular location">
    <subcellularLocation>
        <location evidence="1">Cytoplasm</location>
    </subcellularLocation>
</comment>
<comment type="similarity">
    <text evidence="3">Belongs to the AIR synthase family.</text>
</comment>
<comment type="catalytic activity">
    <reaction evidence="14">
        <text>2-formamido-N(1)-(5-O-phospho-beta-D-ribosyl)acetamidine + ATP = 5-amino-1-(5-phospho-beta-D-ribosyl)imidazole + ADP + phosphate + H(+)</text>
        <dbReference type="Rhea" id="RHEA:23032"/>
        <dbReference type="ChEBI" id="CHEBI:15378"/>
        <dbReference type="ChEBI" id="CHEBI:30616"/>
        <dbReference type="ChEBI" id="CHEBI:43474"/>
        <dbReference type="ChEBI" id="CHEBI:137981"/>
        <dbReference type="ChEBI" id="CHEBI:147287"/>
        <dbReference type="ChEBI" id="CHEBI:456216"/>
        <dbReference type="EC" id="6.3.3.1"/>
    </reaction>
</comment>
<evidence type="ECO:0000256" key="9">
    <source>
        <dbReference type="ARBA" id="ARBA00022755"/>
    </source>
</evidence>
<keyword evidence="6" id="KW-0963">Cytoplasm</keyword>
<dbReference type="GO" id="GO:0005829">
    <property type="term" value="C:cytosol"/>
    <property type="evidence" value="ECO:0007669"/>
    <property type="project" value="TreeGrafter"/>
</dbReference>
<evidence type="ECO:0000256" key="6">
    <source>
        <dbReference type="ARBA" id="ARBA00022490"/>
    </source>
</evidence>
<dbReference type="Pfam" id="PF00586">
    <property type="entry name" value="AIRS"/>
    <property type="match status" value="1"/>
</dbReference>
<dbReference type="FunFam" id="3.90.650.10:FF:000011">
    <property type="entry name" value="Phosphoribosylformylglycinamidine cyclo-ligase"/>
    <property type="match status" value="1"/>
</dbReference>
<dbReference type="GO" id="GO:0046084">
    <property type="term" value="P:adenine biosynthetic process"/>
    <property type="evidence" value="ECO:0007669"/>
    <property type="project" value="TreeGrafter"/>
</dbReference>
<evidence type="ECO:0000256" key="10">
    <source>
        <dbReference type="ARBA" id="ARBA00022840"/>
    </source>
</evidence>
<evidence type="ECO:0000256" key="11">
    <source>
        <dbReference type="ARBA" id="ARBA00031908"/>
    </source>
</evidence>
<dbReference type="EMBL" id="UINC01002150">
    <property type="protein sequence ID" value="SUZ93477.1"/>
    <property type="molecule type" value="Genomic_DNA"/>
</dbReference>
<dbReference type="CDD" id="cd02196">
    <property type="entry name" value="PurM"/>
    <property type="match status" value="1"/>
</dbReference>
<keyword evidence="9" id="KW-0658">Purine biosynthesis</keyword>
<evidence type="ECO:0000256" key="4">
    <source>
        <dbReference type="ARBA" id="ARBA00013047"/>
    </source>
</evidence>
<evidence type="ECO:0000256" key="1">
    <source>
        <dbReference type="ARBA" id="ARBA00004496"/>
    </source>
</evidence>
<dbReference type="Pfam" id="PF02769">
    <property type="entry name" value="AIRS_C"/>
    <property type="match status" value="1"/>
</dbReference>
<dbReference type="InterPro" id="IPR036921">
    <property type="entry name" value="PurM-like_N_sf"/>
</dbReference>
<evidence type="ECO:0000256" key="3">
    <source>
        <dbReference type="ARBA" id="ARBA00010280"/>
    </source>
</evidence>
<evidence type="ECO:0000256" key="8">
    <source>
        <dbReference type="ARBA" id="ARBA00022741"/>
    </source>
</evidence>
<gene>
    <name evidence="17" type="ORF">METZ01_LOCUS46331</name>
</gene>
<feature type="domain" description="PurM-like N-terminal" evidence="15">
    <location>
        <begin position="65"/>
        <end position="169"/>
    </location>
</feature>
<evidence type="ECO:0000256" key="12">
    <source>
        <dbReference type="ARBA" id="ARBA00032931"/>
    </source>
</evidence>
<evidence type="ECO:0000256" key="13">
    <source>
        <dbReference type="ARBA" id="ARBA00033093"/>
    </source>
</evidence>
<evidence type="ECO:0000256" key="2">
    <source>
        <dbReference type="ARBA" id="ARBA00004686"/>
    </source>
</evidence>
<dbReference type="Gene3D" id="3.90.650.10">
    <property type="entry name" value="PurM-like C-terminal domain"/>
    <property type="match status" value="1"/>
</dbReference>
<evidence type="ECO:0000256" key="5">
    <source>
        <dbReference type="ARBA" id="ARBA00020367"/>
    </source>
</evidence>
<dbReference type="AlphaFoldDB" id="A0A381RU71"/>
<dbReference type="InterPro" id="IPR036676">
    <property type="entry name" value="PurM-like_C_sf"/>
</dbReference>
<name>A0A381RU71_9ZZZZ</name>
<organism evidence="17">
    <name type="scientific">marine metagenome</name>
    <dbReference type="NCBI Taxonomy" id="408172"/>
    <lineage>
        <taxon>unclassified sequences</taxon>
        <taxon>metagenomes</taxon>
        <taxon>ecological metagenomes</taxon>
    </lineage>
</organism>
<dbReference type="GO" id="GO:0006189">
    <property type="term" value="P:'de novo' IMP biosynthetic process"/>
    <property type="evidence" value="ECO:0007669"/>
    <property type="project" value="UniProtKB-UniPathway"/>
</dbReference>
<feature type="domain" description="PurM-like C-terminal" evidence="16">
    <location>
        <begin position="182"/>
        <end position="343"/>
    </location>
</feature>
<reference evidence="17" key="1">
    <citation type="submission" date="2018-05" db="EMBL/GenBank/DDBJ databases">
        <authorList>
            <person name="Lanie J.A."/>
            <person name="Ng W.-L."/>
            <person name="Kazmierczak K.M."/>
            <person name="Andrzejewski T.M."/>
            <person name="Davidsen T.M."/>
            <person name="Wayne K.J."/>
            <person name="Tettelin H."/>
            <person name="Glass J.I."/>
            <person name="Rusch D."/>
            <person name="Podicherti R."/>
            <person name="Tsui H.-C.T."/>
            <person name="Winkler M.E."/>
        </authorList>
    </citation>
    <scope>NUCLEOTIDE SEQUENCE</scope>
</reference>
<keyword evidence="7" id="KW-0436">Ligase</keyword>
<dbReference type="PANTHER" id="PTHR10520:SF12">
    <property type="entry name" value="TRIFUNCTIONAL PURINE BIOSYNTHETIC PROTEIN ADENOSINE-3"/>
    <property type="match status" value="1"/>
</dbReference>
<dbReference type="GO" id="GO:0004637">
    <property type="term" value="F:phosphoribosylamine-glycine ligase activity"/>
    <property type="evidence" value="ECO:0007669"/>
    <property type="project" value="TreeGrafter"/>
</dbReference>
<evidence type="ECO:0000256" key="14">
    <source>
        <dbReference type="ARBA" id="ARBA00049057"/>
    </source>
</evidence>
<dbReference type="EC" id="6.3.3.1" evidence="4"/>
<dbReference type="GO" id="GO:0005524">
    <property type="term" value="F:ATP binding"/>
    <property type="evidence" value="ECO:0007669"/>
    <property type="project" value="UniProtKB-KW"/>
</dbReference>
<dbReference type="SUPFAM" id="SSF55326">
    <property type="entry name" value="PurM N-terminal domain-like"/>
    <property type="match status" value="1"/>
</dbReference>
<dbReference type="SUPFAM" id="SSF56042">
    <property type="entry name" value="PurM C-terminal domain-like"/>
    <property type="match status" value="1"/>
</dbReference>
<dbReference type="InterPro" id="IPR016188">
    <property type="entry name" value="PurM-like_N"/>
</dbReference>
<proteinExistence type="inferred from homology"/>
<dbReference type="UniPathway" id="UPA00074">
    <property type="reaction ID" value="UER00129"/>
</dbReference>
<dbReference type="NCBIfam" id="TIGR00878">
    <property type="entry name" value="purM"/>
    <property type="match status" value="1"/>
</dbReference>
<evidence type="ECO:0000259" key="15">
    <source>
        <dbReference type="Pfam" id="PF00586"/>
    </source>
</evidence>
<dbReference type="Gene3D" id="3.30.1330.10">
    <property type="entry name" value="PurM-like, N-terminal domain"/>
    <property type="match status" value="1"/>
</dbReference>
<comment type="pathway">
    <text evidence="2">Purine metabolism; IMP biosynthesis via de novo pathway; 5-amino-1-(5-phospho-D-ribosyl)imidazole from N(2)-formyl-N(1)-(5-phospho-D-ribosyl)glycinamide: step 2/2.</text>
</comment>
<evidence type="ECO:0000256" key="7">
    <source>
        <dbReference type="ARBA" id="ARBA00022598"/>
    </source>
</evidence>
<dbReference type="InterPro" id="IPR010918">
    <property type="entry name" value="PurM-like_C_dom"/>
</dbReference>
<dbReference type="HAMAP" id="MF_00741">
    <property type="entry name" value="AIRS"/>
    <property type="match status" value="1"/>
</dbReference>
<dbReference type="FunFam" id="3.30.1330.10:FF:000001">
    <property type="entry name" value="Phosphoribosylformylglycinamidine cyclo-ligase"/>
    <property type="match status" value="1"/>
</dbReference>
<evidence type="ECO:0000259" key="16">
    <source>
        <dbReference type="Pfam" id="PF02769"/>
    </source>
</evidence>
<accession>A0A381RU71</accession>
<keyword evidence="8" id="KW-0547">Nucleotide-binding</keyword>
<dbReference type="InterPro" id="IPR004733">
    <property type="entry name" value="PurM_cligase"/>
</dbReference>
<dbReference type="PANTHER" id="PTHR10520">
    <property type="entry name" value="TRIFUNCTIONAL PURINE BIOSYNTHETIC PROTEIN ADENOSINE-3-RELATED"/>
    <property type="match status" value="1"/>
</dbReference>
<sequence length="354" mass="38434">MGTKLPKENKSLSYKDAGVDVEAGYKLINKIKPFIKETRRPEIISSLGSFSALSKLPKHIKNPILVTCTDGVGTKIELAKEMGRYETIGIDLVAMCVNDLVTCGAEPLLFLDYYVTDSLNVDVASRVIEGIAEGCKLANCSLVGGETAEHPDSFPKKSFDLAGFALGVVDQEKMIGQDLARNGDILLGLASSGAHSNGFSLIRKLVGQDPESFLTEINGQTLGSLLLTPTKIYVNEILELIKAFEISAISHITGGGFYENIPRILNNDSKANINFIEKEWPAYELFDWIKSKGNIQQKEMLSTFNCGIGMVLAVAESDAEGALHLLNGLDLVSKVIGKVESKKVKDNSIHIKLN</sequence>